<dbReference type="Gene3D" id="2.40.170.20">
    <property type="entry name" value="TonB-dependent receptor, beta-barrel domain"/>
    <property type="match status" value="1"/>
</dbReference>
<dbReference type="InterPro" id="IPR037066">
    <property type="entry name" value="Plug_dom_sf"/>
</dbReference>
<gene>
    <name evidence="5" type="ORF">IC229_01705</name>
</gene>
<protein>
    <submittedName>
        <fullName evidence="5">TonB-dependent receptor</fullName>
    </submittedName>
</protein>
<dbReference type="RefSeq" id="WP_190885183.1">
    <property type="nucleotide sequence ID" value="NZ_JACWZY010000001.1"/>
</dbReference>
<evidence type="ECO:0000313" key="5">
    <source>
        <dbReference type="EMBL" id="MBD2699333.1"/>
    </source>
</evidence>
<dbReference type="SUPFAM" id="SSF56935">
    <property type="entry name" value="Porins"/>
    <property type="match status" value="1"/>
</dbReference>
<feature type="signal peptide" evidence="4">
    <location>
        <begin position="1"/>
        <end position="20"/>
    </location>
</feature>
<comment type="caution">
    <text evidence="5">The sequence shown here is derived from an EMBL/GenBank/DDBJ whole genome shotgun (WGS) entry which is preliminary data.</text>
</comment>
<keyword evidence="5" id="KW-0675">Receptor</keyword>
<sequence>MLLRSFLAVSGLLLSYNLLAQPLTQTIRGTVVDQSLQTPIPGATVALLNPALPNQLTKGTNTDTDGTFRLTDVAVGRQTLKISFVGYKDLILSNLVVDAGKQLVLTVSLEESVAQLAEITVKPTIEKDKPLNEMAAVSARTFSVEETQRFAAAVNDPARMATAYAGVVGADDGNNTIVIRGNTPNGLLWRMEGVEIPNPNHFASLGAASGGISILSAQLLANSDFMTGAFPAEYGNALSGVFDLKLRRGNNAKRESTIQAGVLGIDVSSEGPFSKKYKGSYLFNYRYSTLGILSKLGVNVGTGVTTFQDLSFNVYLPTNRLGTFTLFGFGGLSDQSVEAKRDSTAWANQGDRYNEQFLANTGAIGVTHSINIGRHAFLKTVASASGYQNKYQGDYLTENYVAEPRGREQYSVWKNILSSTLTYKFDARHTIRAGVIGTQIHCNLNRAEWNAEQHQLQTTVAVPGPQSPAPTTQTLQAFGQWNYRFSESLTLNAGLHYLRLFLNGSDALEPRGSLRWSFKPGQALSLGYGLHSQTQNPAVLLSQQLSANGLRLANRNLGFTRSHHVVLAYDRKLTDYLRLKAETYYQHVVNIPVSADTSDSFALINQPFGLTNKALINTGIGRNYGLELTLEQFLHNNFYFLLSSSFYRSEYQGSDKIWRNSRYDGRFSTSFLAGKEFTTGAGRNGILGLNVKLTYYGGYRDTPINLDASRQQGETVYYENLTYTQTLPDYFRTDIRLSYKRNRPRSTRTLSLDIQNVTNRQNIFGQYFDAQSGNVRTSYQMGLLPVLSYRMAF</sequence>
<keyword evidence="6" id="KW-1185">Reference proteome</keyword>
<accession>A0A926XX52</accession>
<proteinExistence type="predicted"/>
<dbReference type="Pfam" id="PF13620">
    <property type="entry name" value="CarboxypepD_reg"/>
    <property type="match status" value="1"/>
</dbReference>
<dbReference type="GO" id="GO:0009279">
    <property type="term" value="C:cell outer membrane"/>
    <property type="evidence" value="ECO:0007669"/>
    <property type="project" value="UniProtKB-SubCell"/>
</dbReference>
<name>A0A926XX52_9BACT</name>
<dbReference type="InterPro" id="IPR036942">
    <property type="entry name" value="Beta-barrel_TonB_sf"/>
</dbReference>
<dbReference type="InterPro" id="IPR008969">
    <property type="entry name" value="CarboxyPept-like_regulatory"/>
</dbReference>
<dbReference type="EMBL" id="JACWZY010000001">
    <property type="protein sequence ID" value="MBD2699333.1"/>
    <property type="molecule type" value="Genomic_DNA"/>
</dbReference>
<evidence type="ECO:0000313" key="6">
    <source>
        <dbReference type="Proteomes" id="UP000598820"/>
    </source>
</evidence>
<feature type="chain" id="PRO_5037847614" evidence="4">
    <location>
        <begin position="21"/>
        <end position="793"/>
    </location>
</feature>
<keyword evidence="4" id="KW-0732">Signal</keyword>
<dbReference type="AlphaFoldDB" id="A0A926XX52"/>
<keyword evidence="2" id="KW-0472">Membrane</keyword>
<dbReference type="Gene3D" id="2.170.130.10">
    <property type="entry name" value="TonB-dependent receptor, plug domain"/>
    <property type="match status" value="1"/>
</dbReference>
<comment type="subcellular location">
    <subcellularLocation>
        <location evidence="1">Cell outer membrane</location>
    </subcellularLocation>
</comment>
<reference evidence="5" key="1">
    <citation type="submission" date="2020-09" db="EMBL/GenBank/DDBJ databases">
        <authorList>
            <person name="Kim M.K."/>
        </authorList>
    </citation>
    <scope>NUCLEOTIDE SEQUENCE</scope>
    <source>
        <strain evidence="5">BT702</strain>
    </source>
</reference>
<evidence type="ECO:0000256" key="3">
    <source>
        <dbReference type="ARBA" id="ARBA00023237"/>
    </source>
</evidence>
<dbReference type="Proteomes" id="UP000598820">
    <property type="component" value="Unassembled WGS sequence"/>
</dbReference>
<evidence type="ECO:0000256" key="1">
    <source>
        <dbReference type="ARBA" id="ARBA00004442"/>
    </source>
</evidence>
<evidence type="ECO:0000256" key="2">
    <source>
        <dbReference type="ARBA" id="ARBA00023136"/>
    </source>
</evidence>
<dbReference type="SUPFAM" id="SSF49464">
    <property type="entry name" value="Carboxypeptidase regulatory domain-like"/>
    <property type="match status" value="1"/>
</dbReference>
<organism evidence="5 6">
    <name type="scientific">Spirosoma profusum</name>
    <dbReference type="NCBI Taxonomy" id="2771354"/>
    <lineage>
        <taxon>Bacteria</taxon>
        <taxon>Pseudomonadati</taxon>
        <taxon>Bacteroidota</taxon>
        <taxon>Cytophagia</taxon>
        <taxon>Cytophagales</taxon>
        <taxon>Cytophagaceae</taxon>
        <taxon>Spirosoma</taxon>
    </lineage>
</organism>
<keyword evidence="3" id="KW-0998">Cell outer membrane</keyword>
<evidence type="ECO:0000256" key="4">
    <source>
        <dbReference type="SAM" id="SignalP"/>
    </source>
</evidence>
<dbReference type="Gene3D" id="2.60.40.1120">
    <property type="entry name" value="Carboxypeptidase-like, regulatory domain"/>
    <property type="match status" value="1"/>
</dbReference>